<accession>A0ACC3A353</accession>
<sequence>MQSDSLPNPPHRQLTPKQSATNQEKQDLDNVSASGSDAENSSTESRTESQGRKRKRAMKISCELCKARKVKCDKAEPACGWCASHGRLCVYKERKRPGIRVSYEIDLEEKVNRMEAMLHLLGSKVEDHITNDHVVKVHDYSPAAAASLQSPVYTQGRFHPTPSSVDGDPRSTPASAPIWRPEISRHDSQYGRPSDTVSIQSLIGENSDTSLSHSQLMPGSHLPFFNGRQADAESELPPWDLLYLLVDLYFKHVATWSPILDRKNTFDVLFGRAVLEEPARILLHAIVAVTLRFSKDPRLTPESRKRYHDISKQKVQLYGLENPNIQALQALVILAVDILGTSNGPQGWNLLALIARNVVQLGLNVEKSVYLAATPYPSISYLQAFAVSQPTSWTENEARRRLLWMVYVLDRYTTVSTSFNFTLDDSDIDRPLPCSYDLFSQNEPVETKWFRWPEKTETIMNYPDNIGSFAYHCEVLRILSRIHRFLNRPVDIRNHQEVQAWRSTYLELDSDLNSFLAQLPGDYGRISQLCHSDPGSKISNWIMLHAAFVTSIIRLHSAAGYPIVCSDLFMPSQQAIQRCLAAVDSLQSIAQDVVDTNGLDLLGPPFAFCLWVSARVLLVHAATTKSGVDQTKIGFFIKTLEIMGQYWELASRYAKILERLAHEGQRAHDQGYRGGTNFKSFTAMRNLAYELNYLVSQRPTSVLSPTSTRLTSLNELEYLDVFDSFNYPRLPPAAQSVHGMSKLMLSNGRDISITRFDEVHAVGTARTESDSDWLGYARGDGGPRLA</sequence>
<evidence type="ECO:0000313" key="2">
    <source>
        <dbReference type="Proteomes" id="UP001172386"/>
    </source>
</evidence>
<reference evidence="1" key="1">
    <citation type="submission" date="2022-10" db="EMBL/GenBank/DDBJ databases">
        <title>Culturing micro-colonial fungi from biological soil crusts in the Mojave desert and describing Neophaeococcomyces mojavensis, and introducing the new genera and species Taxawa tesnikishii.</title>
        <authorList>
            <person name="Kurbessoian T."/>
            <person name="Stajich J.E."/>
        </authorList>
    </citation>
    <scope>NUCLEOTIDE SEQUENCE</scope>
    <source>
        <strain evidence="1">JES_112</strain>
    </source>
</reference>
<gene>
    <name evidence="1" type="ORF">H2198_006351</name>
</gene>
<proteinExistence type="predicted"/>
<dbReference type="EMBL" id="JAPDRQ010000116">
    <property type="protein sequence ID" value="KAJ9654605.1"/>
    <property type="molecule type" value="Genomic_DNA"/>
</dbReference>
<name>A0ACC3A353_9EURO</name>
<protein>
    <submittedName>
        <fullName evidence="1">Uncharacterized protein</fullName>
    </submittedName>
</protein>
<evidence type="ECO:0000313" key="1">
    <source>
        <dbReference type="EMBL" id="KAJ9654605.1"/>
    </source>
</evidence>
<organism evidence="1 2">
    <name type="scientific">Neophaeococcomyces mojaviensis</name>
    <dbReference type="NCBI Taxonomy" id="3383035"/>
    <lineage>
        <taxon>Eukaryota</taxon>
        <taxon>Fungi</taxon>
        <taxon>Dikarya</taxon>
        <taxon>Ascomycota</taxon>
        <taxon>Pezizomycotina</taxon>
        <taxon>Eurotiomycetes</taxon>
        <taxon>Chaetothyriomycetidae</taxon>
        <taxon>Chaetothyriales</taxon>
        <taxon>Chaetothyriales incertae sedis</taxon>
        <taxon>Neophaeococcomyces</taxon>
    </lineage>
</organism>
<keyword evidence="2" id="KW-1185">Reference proteome</keyword>
<dbReference type="Proteomes" id="UP001172386">
    <property type="component" value="Unassembled WGS sequence"/>
</dbReference>
<comment type="caution">
    <text evidence="1">The sequence shown here is derived from an EMBL/GenBank/DDBJ whole genome shotgun (WGS) entry which is preliminary data.</text>
</comment>